<comment type="function">
    <text evidence="9">Enables the bacterium to metabolize sucrose as a sole carbon source.</text>
</comment>
<dbReference type="AlphaFoldDB" id="A0AAX2KSY6"/>
<comment type="catalytic activity">
    <reaction evidence="8">
        <text>Hydrolysis of terminal non-reducing beta-D-fructofuranoside residues in beta-D-fructofuranosides.</text>
        <dbReference type="EC" id="3.2.1.26"/>
    </reaction>
</comment>
<dbReference type="SUPFAM" id="SSF75005">
    <property type="entry name" value="Arabinanase/levansucrase/invertase"/>
    <property type="match status" value="1"/>
</dbReference>
<dbReference type="PROSITE" id="PS00609">
    <property type="entry name" value="GLYCOSYL_HYDROL_F32"/>
    <property type="match status" value="1"/>
</dbReference>
<evidence type="ECO:0000313" key="13">
    <source>
        <dbReference type="Proteomes" id="UP000254396"/>
    </source>
</evidence>
<evidence type="ECO:0000256" key="2">
    <source>
        <dbReference type="ARBA" id="ARBA00009902"/>
    </source>
</evidence>
<organism evidence="12 13">
    <name type="scientific">Enterococcus faecalis</name>
    <name type="common">Streptococcus faecalis</name>
    <dbReference type="NCBI Taxonomy" id="1351"/>
    <lineage>
        <taxon>Bacteria</taxon>
        <taxon>Bacillati</taxon>
        <taxon>Bacillota</taxon>
        <taxon>Bacilli</taxon>
        <taxon>Lactobacillales</taxon>
        <taxon>Enterococcaceae</taxon>
        <taxon>Enterococcus</taxon>
    </lineage>
</organism>
<dbReference type="InterPro" id="IPR001362">
    <property type="entry name" value="Glyco_hydro_32"/>
</dbReference>
<dbReference type="InterPro" id="IPR013189">
    <property type="entry name" value="Glyco_hydro_32_C"/>
</dbReference>
<gene>
    <name evidence="12" type="primary">scrB_1</name>
    <name evidence="12" type="ORF">NCTC13379_02225</name>
</gene>
<evidence type="ECO:0000256" key="9">
    <source>
        <dbReference type="RuleBase" id="RU365015"/>
    </source>
</evidence>
<dbReference type="SUPFAM" id="SSF49899">
    <property type="entry name" value="Concanavalin A-like lectins/glucanases"/>
    <property type="match status" value="1"/>
</dbReference>
<comment type="caution">
    <text evidence="12">The sequence shown here is derived from an EMBL/GenBank/DDBJ whole genome shotgun (WGS) entry which is preliminary data.</text>
</comment>
<dbReference type="Gene3D" id="2.115.10.20">
    <property type="entry name" value="Glycosyl hydrolase domain, family 43"/>
    <property type="match status" value="1"/>
</dbReference>
<keyword evidence="9" id="KW-0963">Cytoplasm</keyword>
<feature type="domain" description="Glycosyl hydrolase family 32 N-terminal" evidence="10">
    <location>
        <begin position="42"/>
        <end position="345"/>
    </location>
</feature>
<dbReference type="SMART" id="SM00640">
    <property type="entry name" value="Glyco_32"/>
    <property type="match status" value="1"/>
</dbReference>
<feature type="domain" description="Glycosyl hydrolase family 32 C-terminal" evidence="11">
    <location>
        <begin position="356"/>
        <end position="477"/>
    </location>
</feature>
<evidence type="ECO:0000256" key="1">
    <source>
        <dbReference type="ARBA" id="ARBA00004914"/>
    </source>
</evidence>
<evidence type="ECO:0000259" key="10">
    <source>
        <dbReference type="Pfam" id="PF00251"/>
    </source>
</evidence>
<keyword evidence="5 8" id="KW-0378">Hydrolase</keyword>
<dbReference type="EMBL" id="UGIX01000001">
    <property type="protein sequence ID" value="STP66664.1"/>
    <property type="molecule type" value="Genomic_DNA"/>
</dbReference>
<dbReference type="InterPro" id="IPR006232">
    <property type="entry name" value="Suc6P_hydrolase"/>
</dbReference>
<protein>
    <recommendedName>
        <fullName evidence="4 8">Sucrose-6-phosphate hydrolase</fullName>
        <ecNumber evidence="3 8">3.2.1.26</ecNumber>
    </recommendedName>
    <alternativeName>
        <fullName evidence="7 9">Invertase</fullName>
    </alternativeName>
</protein>
<comment type="similarity">
    <text evidence="2 8">Belongs to the glycosyl hydrolase 32 family.</text>
</comment>
<evidence type="ECO:0000256" key="7">
    <source>
        <dbReference type="ARBA" id="ARBA00033367"/>
    </source>
</evidence>
<dbReference type="PANTHER" id="PTHR43101">
    <property type="entry name" value="BETA-FRUCTOSIDASE"/>
    <property type="match status" value="1"/>
</dbReference>
<keyword evidence="9" id="KW-0119">Carbohydrate metabolism</keyword>
<comment type="subcellular location">
    <subcellularLocation>
        <location evidence="9">Cytoplasm</location>
    </subcellularLocation>
</comment>
<dbReference type="CDD" id="cd18623">
    <property type="entry name" value="GH32_ScrB-like"/>
    <property type="match status" value="1"/>
</dbReference>
<keyword evidence="6 8" id="KW-0326">Glycosidase</keyword>
<evidence type="ECO:0000313" key="12">
    <source>
        <dbReference type="EMBL" id="STP66664.1"/>
    </source>
</evidence>
<dbReference type="Gene3D" id="2.60.120.560">
    <property type="entry name" value="Exo-inulinase, domain 1"/>
    <property type="match status" value="1"/>
</dbReference>
<dbReference type="Pfam" id="PF00251">
    <property type="entry name" value="Glyco_hydro_32N"/>
    <property type="match status" value="1"/>
</dbReference>
<dbReference type="InterPro" id="IPR051214">
    <property type="entry name" value="GH32_Enzymes"/>
</dbReference>
<evidence type="ECO:0000256" key="4">
    <source>
        <dbReference type="ARBA" id="ARBA00019623"/>
    </source>
</evidence>
<dbReference type="InterPro" id="IPR013148">
    <property type="entry name" value="Glyco_hydro_32_N"/>
</dbReference>
<sequence>MSSIMNQWTDELRYAPYSSWTSAHLENLTSIIAQSSWRFKYHIQPQTGLLNDPNGFSYFNNQWHLFYQAFPFGSVHGLKSWAHLTSSDLIHWDYEGIALYPDSEYDSHGVYSGSALTIDNQLCLFYTGNVRDQTWQRFAYQNIAWLNSLGAITKESTPFLPIDPNYSSHFRDPMVFPYQEGLVLLIGASDLNGQGKIVVYFSKDRNVHNFHQLGELTFTNQELGYMVECPNLVFIDGQPVLLFCPQGLSPSVKSYQNIYPNMYTLAETFDLENLSLVQAGPFENLDEGFDVYATQAFNAPDGRALAVSWIGLPEITYPSDVEGWANGLSLVKELTIHNGKLFQYPVSETEMLRQSATTLSNGCHFLSTASFELEVDIPKNEIAFIRLLANETGSKGLLITIDTIHGKITLDRTFAGQSFAEKYGTIRETKIRKNKSVQLTIFVDCSVAEIYVNKGEKTMTGRFFPDKAQQYLHLSKTAKACFYELENTNN</sequence>
<name>A0AAX2KSY6_ENTFL</name>
<evidence type="ECO:0000256" key="8">
    <source>
        <dbReference type="RuleBase" id="RU362110"/>
    </source>
</evidence>
<dbReference type="Proteomes" id="UP000254396">
    <property type="component" value="Unassembled WGS sequence"/>
</dbReference>
<evidence type="ECO:0000256" key="5">
    <source>
        <dbReference type="ARBA" id="ARBA00022801"/>
    </source>
</evidence>
<accession>A0AAX2KSY6</accession>
<dbReference type="Pfam" id="PF08244">
    <property type="entry name" value="Glyco_hydro_32C"/>
    <property type="match status" value="1"/>
</dbReference>
<dbReference type="GO" id="GO:0005737">
    <property type="term" value="C:cytoplasm"/>
    <property type="evidence" value="ECO:0007669"/>
    <property type="project" value="UniProtKB-SubCell"/>
</dbReference>
<evidence type="ECO:0000259" key="11">
    <source>
        <dbReference type="Pfam" id="PF08244"/>
    </source>
</evidence>
<dbReference type="InterPro" id="IPR018053">
    <property type="entry name" value="Glyco_hydro_32_AS"/>
</dbReference>
<reference evidence="12 13" key="1">
    <citation type="submission" date="2018-06" db="EMBL/GenBank/DDBJ databases">
        <authorList>
            <consortium name="Pathogen Informatics"/>
            <person name="Doyle S."/>
        </authorList>
    </citation>
    <scope>NUCLEOTIDE SEQUENCE [LARGE SCALE GENOMIC DNA]</scope>
    <source>
        <strain evidence="12 13">NCTC13379</strain>
    </source>
</reference>
<dbReference type="InterPro" id="IPR023296">
    <property type="entry name" value="Glyco_hydro_beta-prop_sf"/>
</dbReference>
<dbReference type="PANTHER" id="PTHR43101:SF1">
    <property type="entry name" value="BETA-FRUCTOSIDASE"/>
    <property type="match status" value="1"/>
</dbReference>
<dbReference type="EC" id="3.2.1.26" evidence="3 8"/>
<comment type="pathway">
    <text evidence="1 9">Glycan biosynthesis; sucrose metabolism.</text>
</comment>
<dbReference type="GO" id="GO:0005975">
    <property type="term" value="P:carbohydrate metabolic process"/>
    <property type="evidence" value="ECO:0007669"/>
    <property type="project" value="InterPro"/>
</dbReference>
<dbReference type="GO" id="GO:0004564">
    <property type="term" value="F:beta-fructofuranosidase activity"/>
    <property type="evidence" value="ECO:0007669"/>
    <property type="project" value="UniProtKB-EC"/>
</dbReference>
<evidence type="ECO:0000256" key="6">
    <source>
        <dbReference type="ARBA" id="ARBA00023295"/>
    </source>
</evidence>
<proteinExistence type="inferred from homology"/>
<dbReference type="InterPro" id="IPR013320">
    <property type="entry name" value="ConA-like_dom_sf"/>
</dbReference>
<dbReference type="NCBIfam" id="TIGR01322">
    <property type="entry name" value="scrB_fam"/>
    <property type="match status" value="1"/>
</dbReference>
<evidence type="ECO:0000256" key="3">
    <source>
        <dbReference type="ARBA" id="ARBA00012758"/>
    </source>
</evidence>